<dbReference type="Proteomes" id="UP000005018">
    <property type="component" value="Chromosome 6"/>
</dbReference>
<feature type="region of interest" description="Disordered" evidence="1">
    <location>
        <begin position="543"/>
        <end position="584"/>
    </location>
</feature>
<organism evidence="4 5">
    <name type="scientific">Candida orthopsilosis (strain 90-125)</name>
    <name type="common">Yeast</name>
    <dbReference type="NCBI Taxonomy" id="1136231"/>
    <lineage>
        <taxon>Eukaryota</taxon>
        <taxon>Fungi</taxon>
        <taxon>Dikarya</taxon>
        <taxon>Ascomycota</taxon>
        <taxon>Saccharomycotina</taxon>
        <taxon>Pichiomycetes</taxon>
        <taxon>Debaryomycetaceae</taxon>
        <taxon>Candida/Lodderomyces clade</taxon>
        <taxon>Candida</taxon>
    </lineage>
</organism>
<feature type="compositionally biased region" description="Basic and acidic residues" evidence="1">
    <location>
        <begin position="432"/>
        <end position="442"/>
    </location>
</feature>
<feature type="domain" description="SLS1 C-terminal" evidence="3">
    <location>
        <begin position="572"/>
        <end position="875"/>
    </location>
</feature>
<dbReference type="OrthoDB" id="5392646at2759"/>
<feature type="compositionally biased region" description="Basic and acidic residues" evidence="1">
    <location>
        <begin position="449"/>
        <end position="464"/>
    </location>
</feature>
<evidence type="ECO:0000313" key="5">
    <source>
        <dbReference type="Proteomes" id="UP000005018"/>
    </source>
</evidence>
<reference evidence="4 5" key="1">
    <citation type="journal article" date="2012" name="PLoS ONE">
        <title>Sequence and analysis of the genome of the pathogenic yeast Candida orthopsilosis.</title>
        <authorList>
            <person name="Riccombeni A."/>
            <person name="Vidanes G."/>
            <person name="Proux-Wera E."/>
            <person name="Wolfe K.H."/>
            <person name="Butler G."/>
        </authorList>
    </citation>
    <scope>NUCLEOTIDE SEQUENCE [LARGE SCALE GENOMIC DNA]</scope>
    <source>
        <strain evidence="4 5">Co 90-125</strain>
    </source>
</reference>
<evidence type="ECO:0000259" key="3">
    <source>
        <dbReference type="Pfam" id="PF20778"/>
    </source>
</evidence>
<dbReference type="KEGG" id="cot:CORT_0F01310"/>
<name>H8X960_CANO9</name>
<gene>
    <name evidence="4" type="ORF">CORT_0F01310</name>
</gene>
<sequence>MLIRRCLSKNPTFVPIRAFVSSPLWHNVLESNLLQTTSTIDKEVPTKKSKRIFLKPDQIKNRKKRNNGKWTHSTSRQSRTVPKVDLALIQELYRKNNNLSNSSTDEDGDLFRYIETFKPLESKIGSKRYEKLAKEVYNAFKKNQIVNYINYYRSKNPDLPPLKTRQNKSQIIEALFTQYWKITEQESKLSNEELLSSRVIELTPAQRFLLDPKRSKFIHNLIASNIKVQLGKTKLSISGLDSELDYIEAELVQMNNQIKWEEIDLSSIKNGQKTALDFDEISIASSSYFKDLGDGKFKIMSNTQADIDTAKRLILWALDYNPHIQTLFFNKQAIEGAQLLPYINEDVWPWSDKHAQYYSLFYKDRKPGIDSDLVFEKFDKMNDKILKLESLEELVDQRLALKSDKDSFIDEAMSDELLDIFKYIGTGKKEPVGGHKLTDPRDISLQSTKETESNENSQKKFDLEKIIKNRKESATSTNNHEQHLNLEALRHQLGNFEEDLNLEDFPDVSNLIVDMDKQTSDEVLELLRTELGVFAENDGSEFIEDASGPLDSVEGPQQTHKSSDNSVIAPANSSSDDQVSSVQLVKQTPLSDEQIGDLYSHLNDLLFAKGLQGASREVEPYSAYTIQFGSLLLKQNKDSLSEPDPSHLSRARPDQFRFLTSIPFIKDLATSLPILYNGNQTFTNKMQIRLVPSIYQNFNSLDPQTLQDYPPIEIQADLNDWGKIKLETLQVLSVEAMNNIYVAAPQLALDLQVSKLIIGDLLQPQMKEHKQNGISFDNQPNLSKFLENSQLSFGGQVKIKPSSSIELCVNGKFIKYDFVHLTYKTDLMFDLNGRELCLSIIEGGAFGGKRFEIMLGDGELSKDEFAKFFRDAVQFCSKI</sequence>
<dbReference type="Pfam" id="PF20776">
    <property type="entry name" value="SLS1_N"/>
    <property type="match status" value="1"/>
</dbReference>
<feature type="domain" description="SLS1 N-terminal" evidence="2">
    <location>
        <begin position="105"/>
        <end position="183"/>
    </location>
</feature>
<dbReference type="GeneID" id="14541534"/>
<evidence type="ECO:0000313" key="4">
    <source>
        <dbReference type="EMBL" id="CCG24359.1"/>
    </source>
</evidence>
<dbReference type="AlphaFoldDB" id="H8X960"/>
<dbReference type="EMBL" id="HE681724">
    <property type="protein sequence ID" value="CCG24359.1"/>
    <property type="molecule type" value="Genomic_DNA"/>
</dbReference>
<dbReference type="HOGENOM" id="CLU_012168_0_0_1"/>
<dbReference type="InterPro" id="IPR048400">
    <property type="entry name" value="SLS1_N"/>
</dbReference>
<evidence type="ECO:0000259" key="2">
    <source>
        <dbReference type="Pfam" id="PF20776"/>
    </source>
</evidence>
<proteinExistence type="predicted"/>
<accession>H8X960</accession>
<evidence type="ECO:0000256" key="1">
    <source>
        <dbReference type="SAM" id="MobiDB-lite"/>
    </source>
</evidence>
<feature type="compositionally biased region" description="Polar residues" evidence="1">
    <location>
        <begin position="555"/>
        <end position="566"/>
    </location>
</feature>
<feature type="compositionally biased region" description="Low complexity" evidence="1">
    <location>
        <begin position="573"/>
        <end position="583"/>
    </location>
</feature>
<dbReference type="InterPro" id="IPR048401">
    <property type="entry name" value="SLS1_C"/>
</dbReference>
<dbReference type="eggNOG" id="ENOG502QUD1">
    <property type="taxonomic scope" value="Eukaryota"/>
</dbReference>
<keyword evidence="5" id="KW-1185">Reference proteome</keyword>
<protein>
    <submittedName>
        <fullName evidence="4">Uncharacterized protein</fullName>
    </submittedName>
</protein>
<dbReference type="RefSeq" id="XP_003870488.1">
    <property type="nucleotide sequence ID" value="XM_003870439.1"/>
</dbReference>
<feature type="region of interest" description="Disordered" evidence="1">
    <location>
        <begin position="432"/>
        <end position="464"/>
    </location>
</feature>
<dbReference type="Pfam" id="PF20778">
    <property type="entry name" value="SLS1_C"/>
    <property type="match status" value="1"/>
</dbReference>